<keyword evidence="4" id="KW-0812">Transmembrane</keyword>
<dbReference type="Gene3D" id="1.25.40.20">
    <property type="entry name" value="Ankyrin repeat-containing domain"/>
    <property type="match status" value="1"/>
</dbReference>
<evidence type="ECO:0000313" key="5">
    <source>
        <dbReference type="EMBL" id="KRO72950.1"/>
    </source>
</evidence>
<dbReference type="Proteomes" id="UP000051934">
    <property type="component" value="Unassembled WGS sequence"/>
</dbReference>
<protein>
    <submittedName>
        <fullName evidence="5">Uncharacterized protein</fullName>
    </submittedName>
</protein>
<dbReference type="PROSITE" id="PS50088">
    <property type="entry name" value="ANK_REPEAT"/>
    <property type="match status" value="2"/>
</dbReference>
<evidence type="ECO:0000313" key="6">
    <source>
        <dbReference type="Proteomes" id="UP000051934"/>
    </source>
</evidence>
<feature type="repeat" description="ANK" evidence="3">
    <location>
        <begin position="317"/>
        <end position="349"/>
    </location>
</feature>
<evidence type="ECO:0000256" key="1">
    <source>
        <dbReference type="ARBA" id="ARBA00022737"/>
    </source>
</evidence>
<keyword evidence="4" id="KW-0472">Membrane</keyword>
<evidence type="ECO:0000256" key="4">
    <source>
        <dbReference type="SAM" id="Phobius"/>
    </source>
</evidence>
<reference evidence="5 6" key="1">
    <citation type="submission" date="2015-10" db="EMBL/GenBank/DDBJ databases">
        <title>Metagenome-Assembled Genomes uncover a global brackish microbiome.</title>
        <authorList>
            <person name="Hugerth L.W."/>
            <person name="Larsson J."/>
            <person name="Alneberg J."/>
            <person name="Lindh M.V."/>
            <person name="Legrand C."/>
            <person name="Pinhassi J."/>
            <person name="Andersson A.F."/>
        </authorList>
    </citation>
    <scope>NUCLEOTIDE SEQUENCE [LARGE SCALE GENOMIC DNA]</scope>
    <source>
        <strain evidence="5">BACL4 MAG-120507-bin80</strain>
    </source>
</reference>
<evidence type="ECO:0000256" key="2">
    <source>
        <dbReference type="ARBA" id="ARBA00023043"/>
    </source>
</evidence>
<feature type="transmembrane region" description="Helical" evidence="4">
    <location>
        <begin position="12"/>
        <end position="34"/>
    </location>
</feature>
<organism evidence="5 6">
    <name type="scientific">OM182 bacterium BACL3 MAG-120507-bin80</name>
    <dbReference type="NCBI Taxonomy" id="1655577"/>
    <lineage>
        <taxon>Bacteria</taxon>
        <taxon>Pseudomonadati</taxon>
        <taxon>Pseudomonadota</taxon>
        <taxon>Gammaproteobacteria</taxon>
        <taxon>OMG group</taxon>
        <taxon>OM182 clade</taxon>
    </lineage>
</organism>
<proteinExistence type="predicted"/>
<keyword evidence="2 3" id="KW-0040">ANK repeat</keyword>
<dbReference type="InterPro" id="IPR002110">
    <property type="entry name" value="Ankyrin_rpt"/>
</dbReference>
<accession>A0A0R2SDW6</accession>
<dbReference type="PANTHER" id="PTHR24126:SF14">
    <property type="entry name" value="ANK_REP_REGION DOMAIN-CONTAINING PROTEIN"/>
    <property type="match status" value="1"/>
</dbReference>
<dbReference type="EMBL" id="LIBB01000037">
    <property type="protein sequence ID" value="KRO72950.1"/>
    <property type="molecule type" value="Genomic_DNA"/>
</dbReference>
<dbReference type="Pfam" id="PF12796">
    <property type="entry name" value="Ank_2"/>
    <property type="match status" value="1"/>
</dbReference>
<dbReference type="PANTHER" id="PTHR24126">
    <property type="entry name" value="ANKYRIN REPEAT, PH AND SEC7 DOMAIN CONTAINING PROTEIN SECG-RELATED"/>
    <property type="match status" value="1"/>
</dbReference>
<dbReference type="SMART" id="SM00248">
    <property type="entry name" value="ANK"/>
    <property type="match status" value="2"/>
</dbReference>
<dbReference type="InterPro" id="IPR036770">
    <property type="entry name" value="Ankyrin_rpt-contain_sf"/>
</dbReference>
<feature type="repeat" description="ANK" evidence="3">
    <location>
        <begin position="284"/>
        <end position="316"/>
    </location>
</feature>
<comment type="caution">
    <text evidence="5">The sequence shown here is derived from an EMBL/GenBank/DDBJ whole genome shotgun (WGS) entry which is preliminary data.</text>
</comment>
<dbReference type="SUPFAM" id="SSF48403">
    <property type="entry name" value="Ankyrin repeat"/>
    <property type="match status" value="1"/>
</dbReference>
<gene>
    <name evidence="5" type="ORF">ABR69_06235</name>
</gene>
<keyword evidence="4" id="KW-1133">Transmembrane helix</keyword>
<keyword evidence="1" id="KW-0677">Repeat</keyword>
<name>A0A0R2SDW6_9GAMM</name>
<dbReference type="AlphaFoldDB" id="A0A0R2SDW6"/>
<evidence type="ECO:0000256" key="3">
    <source>
        <dbReference type="PROSITE-ProRule" id="PRU00023"/>
    </source>
</evidence>
<sequence length="383" mass="42964">MKNWNFKVNLWKVSISVVYFFSFISFSVVFLGYFGHSDEENNNRIENNSAVEMQVKLIEVTASIDKKENETAKDQRSKLKLMQVDNEEKEKLGAFMSALSLFESGYFYDIAESIFNSKEFEEYRELAGDSLKVPTHSDQDKISLIVGGEFEMLWREPLESLSLTDFEKASVGQLIYNDITLRAELNTMLANFEISRREYEIELAALPSLYASLESHISLSDIDQLKNAQGQVARERDFSPELYSALEDMKKNPAYSMVYSDDFEALENYLSSGLDVGQTRSSKPDFSLIDAAVSMRSPRIVRLLIDYGADINTIDADGDTPLHRAASQGSLEIIKALLNAGADVDAKNDMGLKAASVAKIAELSSLDENFDIIVQLLKSSEEG</sequence>
<dbReference type="PROSITE" id="PS50297">
    <property type="entry name" value="ANK_REP_REGION"/>
    <property type="match status" value="1"/>
</dbReference>